<reference evidence="8 9" key="1">
    <citation type="submission" date="2017-06" db="EMBL/GenBank/DDBJ databases">
        <authorList>
            <person name="Kim H.J."/>
            <person name="Triplett B.A."/>
        </authorList>
    </citation>
    <scope>NUCLEOTIDE SEQUENCE [LARGE SCALE GENOMIC DNA]</scope>
    <source>
        <strain evidence="8 9">U15</strain>
    </source>
</reference>
<gene>
    <name evidence="8" type="ORF">SAMN06265795_105218</name>
</gene>
<evidence type="ECO:0000313" key="9">
    <source>
        <dbReference type="Proteomes" id="UP000198284"/>
    </source>
</evidence>
<proteinExistence type="predicted"/>
<evidence type="ECO:0000256" key="2">
    <source>
        <dbReference type="ARBA" id="ARBA00022692"/>
    </source>
</evidence>
<keyword evidence="8" id="KW-0436">Ligase</keyword>
<evidence type="ECO:0000256" key="1">
    <source>
        <dbReference type="ARBA" id="ARBA00004141"/>
    </source>
</evidence>
<dbReference type="GO" id="GO:0016020">
    <property type="term" value="C:membrane"/>
    <property type="evidence" value="ECO:0007669"/>
    <property type="project" value="UniProtKB-SubCell"/>
</dbReference>
<feature type="transmembrane region" description="Helical" evidence="6">
    <location>
        <begin position="435"/>
        <end position="453"/>
    </location>
</feature>
<comment type="subcellular location">
    <subcellularLocation>
        <location evidence="1">Membrane</location>
        <topology evidence="1">Multi-pass membrane protein</topology>
    </subcellularLocation>
</comment>
<sequence length="484" mass="53313">MLDGKTSASPYTLFAIFLGAACGLGVLLPFYLGVAGDGVVAIAAVPLLLIGIAAFAASRKTLLILILLTRSALDIVLEATRTAGSGQGAGLGALINLCIILLAFALVFEKPAAFPRKMAIAWLAFFAAAIHGILLSPEKADAIRFYLTWLSNFAVFISAFYLVRESADFRYCALLVVLSSILPALYGLYETGANLGLLSGGYRIKSTFTHANIFAFYLMLVQFIGFYYLKSGTVRMPVMLRMALGAYLLLLFGLLMLTQTRSAWIAVVVVFACYAAVFERRYLIYLGLAFVASFFIPVVQERLLDILSDSEVGPQVKLNSFAWRVALWESALGWMDPGRYLLGYGLGAFRDNVLDFFPLSAGFKWDAHNVYVQWFFETGLLGVAAYLWLQVRMLGYSFQLRKVDRLAAFFITATVVSYLMVSFSDNMMFYLVVNWYYWFLIGAGCALLLRGAAKAAAEPRPAPQAKRPAPWSRPAGAAVRRSRQ</sequence>
<keyword evidence="9" id="KW-1185">Reference proteome</keyword>
<evidence type="ECO:0000256" key="5">
    <source>
        <dbReference type="SAM" id="MobiDB-lite"/>
    </source>
</evidence>
<feature type="transmembrane region" description="Helical" evidence="6">
    <location>
        <begin position="12"/>
        <end position="32"/>
    </location>
</feature>
<dbReference type="GO" id="GO:0016874">
    <property type="term" value="F:ligase activity"/>
    <property type="evidence" value="ECO:0007669"/>
    <property type="project" value="UniProtKB-KW"/>
</dbReference>
<dbReference type="PROSITE" id="PS51257">
    <property type="entry name" value="PROKAR_LIPOPROTEIN"/>
    <property type="match status" value="1"/>
</dbReference>
<dbReference type="Pfam" id="PF04932">
    <property type="entry name" value="Wzy_C"/>
    <property type="match status" value="1"/>
</dbReference>
<keyword evidence="4 6" id="KW-0472">Membrane</keyword>
<evidence type="ECO:0000256" key="4">
    <source>
        <dbReference type="ARBA" id="ARBA00023136"/>
    </source>
</evidence>
<feature type="transmembrane region" description="Helical" evidence="6">
    <location>
        <begin position="371"/>
        <end position="391"/>
    </location>
</feature>
<feature type="region of interest" description="Disordered" evidence="5">
    <location>
        <begin position="459"/>
        <end position="484"/>
    </location>
</feature>
<feature type="transmembrane region" description="Helical" evidence="6">
    <location>
        <begin position="38"/>
        <end position="57"/>
    </location>
</feature>
<feature type="transmembrane region" description="Helical" evidence="6">
    <location>
        <begin position="120"/>
        <end position="137"/>
    </location>
</feature>
<dbReference type="InterPro" id="IPR007016">
    <property type="entry name" value="O-antigen_ligase-rel_domated"/>
</dbReference>
<keyword evidence="3 6" id="KW-1133">Transmembrane helix</keyword>
<name>A0A239GWD1_9BURK</name>
<feature type="transmembrane region" description="Helical" evidence="6">
    <location>
        <begin position="403"/>
        <end position="423"/>
    </location>
</feature>
<dbReference type="OrthoDB" id="5862403at2"/>
<evidence type="ECO:0000256" key="6">
    <source>
        <dbReference type="SAM" id="Phobius"/>
    </source>
</evidence>
<feature type="transmembrane region" description="Helical" evidence="6">
    <location>
        <begin position="283"/>
        <end position="300"/>
    </location>
</feature>
<feature type="domain" description="O-antigen ligase-related" evidence="7">
    <location>
        <begin position="247"/>
        <end position="387"/>
    </location>
</feature>
<feature type="transmembrane region" description="Helical" evidence="6">
    <location>
        <begin position="89"/>
        <end position="108"/>
    </location>
</feature>
<feature type="transmembrane region" description="Helical" evidence="6">
    <location>
        <begin position="209"/>
        <end position="229"/>
    </location>
</feature>
<dbReference type="EMBL" id="FZOT01000005">
    <property type="protein sequence ID" value="SNS73251.1"/>
    <property type="molecule type" value="Genomic_DNA"/>
</dbReference>
<keyword evidence="2 6" id="KW-0812">Transmembrane</keyword>
<feature type="transmembrane region" description="Helical" evidence="6">
    <location>
        <begin position="143"/>
        <end position="162"/>
    </location>
</feature>
<dbReference type="Proteomes" id="UP000198284">
    <property type="component" value="Unassembled WGS sequence"/>
</dbReference>
<dbReference type="InterPro" id="IPR051533">
    <property type="entry name" value="WaaL-like"/>
</dbReference>
<feature type="compositionally biased region" description="Low complexity" evidence="5">
    <location>
        <begin position="459"/>
        <end position="470"/>
    </location>
</feature>
<feature type="transmembrane region" description="Helical" evidence="6">
    <location>
        <begin position="169"/>
        <end position="189"/>
    </location>
</feature>
<dbReference type="PANTHER" id="PTHR37422">
    <property type="entry name" value="TEICHURONIC ACID BIOSYNTHESIS PROTEIN TUAE"/>
    <property type="match status" value="1"/>
</dbReference>
<feature type="transmembrane region" description="Helical" evidence="6">
    <location>
        <begin position="238"/>
        <end position="256"/>
    </location>
</feature>
<protein>
    <submittedName>
        <fullName evidence="8">O-antigen ligase</fullName>
    </submittedName>
</protein>
<dbReference type="AlphaFoldDB" id="A0A239GWD1"/>
<evidence type="ECO:0000259" key="7">
    <source>
        <dbReference type="Pfam" id="PF04932"/>
    </source>
</evidence>
<feature type="transmembrane region" description="Helical" evidence="6">
    <location>
        <begin position="262"/>
        <end position="278"/>
    </location>
</feature>
<dbReference type="PANTHER" id="PTHR37422:SF13">
    <property type="entry name" value="LIPOPOLYSACCHARIDE BIOSYNTHESIS PROTEIN PA4999-RELATED"/>
    <property type="match status" value="1"/>
</dbReference>
<evidence type="ECO:0000256" key="3">
    <source>
        <dbReference type="ARBA" id="ARBA00022989"/>
    </source>
</evidence>
<dbReference type="RefSeq" id="WP_089399355.1">
    <property type="nucleotide sequence ID" value="NZ_FZOT01000005.1"/>
</dbReference>
<accession>A0A239GWD1</accession>
<organism evidence="8 9">
    <name type="scientific">Noviherbaspirillum humi</name>
    <dbReference type="NCBI Taxonomy" id="1688639"/>
    <lineage>
        <taxon>Bacteria</taxon>
        <taxon>Pseudomonadati</taxon>
        <taxon>Pseudomonadota</taxon>
        <taxon>Betaproteobacteria</taxon>
        <taxon>Burkholderiales</taxon>
        <taxon>Oxalobacteraceae</taxon>
        <taxon>Noviherbaspirillum</taxon>
    </lineage>
</organism>
<evidence type="ECO:0000313" key="8">
    <source>
        <dbReference type="EMBL" id="SNS73251.1"/>
    </source>
</evidence>